<dbReference type="EMBL" id="JAFEKC020000014">
    <property type="protein sequence ID" value="KAK0511184.1"/>
    <property type="molecule type" value="Genomic_DNA"/>
</dbReference>
<dbReference type="AlphaFoldDB" id="A0AA39V4E8"/>
<protein>
    <submittedName>
        <fullName evidence="2">Uncharacterized protein</fullName>
    </submittedName>
</protein>
<proteinExistence type="predicted"/>
<comment type="caution">
    <text evidence="2">The sequence shown here is derived from an EMBL/GenBank/DDBJ whole genome shotgun (WGS) entry which is preliminary data.</text>
</comment>
<accession>A0AA39V4E8</accession>
<gene>
    <name evidence="2" type="ORF">JMJ35_006736</name>
</gene>
<name>A0AA39V4E8_9LECA</name>
<feature type="chain" id="PRO_5041233554" evidence="1">
    <location>
        <begin position="23"/>
        <end position="177"/>
    </location>
</feature>
<keyword evidence="1" id="KW-0732">Signal</keyword>
<reference evidence="2" key="1">
    <citation type="submission" date="2023-03" db="EMBL/GenBank/DDBJ databases">
        <title>Complete genome of Cladonia borealis.</title>
        <authorList>
            <person name="Park H."/>
        </authorList>
    </citation>
    <scope>NUCLEOTIDE SEQUENCE</scope>
    <source>
        <strain evidence="2">ANT050790</strain>
    </source>
</reference>
<sequence>MAFTKFMPITFLLGMCASIASSAGPTPTFSSLISVESPIAVVTHAILPNGTFSNNLPPDPYYLRPYPESNIVAVQFSKYTPGIPPVYALQCIAGAQRDTALQTFRLRSLRAIGQLLSYRFGTVTLTVNPGNSVKWGYWELILSVMPELFAEYEYVGFDFIILVNNAPAGLGSLSWRA</sequence>
<evidence type="ECO:0000313" key="3">
    <source>
        <dbReference type="Proteomes" id="UP001166286"/>
    </source>
</evidence>
<organism evidence="2 3">
    <name type="scientific">Cladonia borealis</name>
    <dbReference type="NCBI Taxonomy" id="184061"/>
    <lineage>
        <taxon>Eukaryota</taxon>
        <taxon>Fungi</taxon>
        <taxon>Dikarya</taxon>
        <taxon>Ascomycota</taxon>
        <taxon>Pezizomycotina</taxon>
        <taxon>Lecanoromycetes</taxon>
        <taxon>OSLEUM clade</taxon>
        <taxon>Lecanoromycetidae</taxon>
        <taxon>Lecanorales</taxon>
        <taxon>Lecanorineae</taxon>
        <taxon>Cladoniaceae</taxon>
        <taxon>Cladonia</taxon>
    </lineage>
</organism>
<dbReference type="Proteomes" id="UP001166286">
    <property type="component" value="Unassembled WGS sequence"/>
</dbReference>
<keyword evidence="3" id="KW-1185">Reference proteome</keyword>
<feature type="signal peptide" evidence="1">
    <location>
        <begin position="1"/>
        <end position="22"/>
    </location>
</feature>
<evidence type="ECO:0000313" key="2">
    <source>
        <dbReference type="EMBL" id="KAK0511184.1"/>
    </source>
</evidence>
<evidence type="ECO:0000256" key="1">
    <source>
        <dbReference type="SAM" id="SignalP"/>
    </source>
</evidence>